<reference evidence="2" key="1">
    <citation type="journal article" date="2011" name="Nature">
        <title>Genome sequence and analysis of the tuber crop potato.</title>
        <authorList>
            <consortium name="The Potato Genome Sequencing Consortium"/>
        </authorList>
    </citation>
    <scope>NUCLEOTIDE SEQUENCE [LARGE SCALE GENOMIC DNA]</scope>
    <source>
        <strain evidence="2">cv. DM1-3 516 R44</strain>
    </source>
</reference>
<evidence type="ECO:0000313" key="1">
    <source>
        <dbReference type="EnsemblPlants" id="PGSC0003DMT400078811"/>
    </source>
</evidence>
<name>M1D0S3_SOLTU</name>
<sequence length="85" mass="9501">MITRAKDWSLHKHSNSQFLEIFRLCLTAKSPENSNDFLGVIAPEILTSSGKKGTSLTLFLGRFSLPFLVSRESSSTNCIVDIRIK</sequence>
<organism evidence="1 2">
    <name type="scientific">Solanum tuberosum</name>
    <name type="common">Potato</name>
    <dbReference type="NCBI Taxonomy" id="4113"/>
    <lineage>
        <taxon>Eukaryota</taxon>
        <taxon>Viridiplantae</taxon>
        <taxon>Streptophyta</taxon>
        <taxon>Embryophyta</taxon>
        <taxon>Tracheophyta</taxon>
        <taxon>Spermatophyta</taxon>
        <taxon>Magnoliopsida</taxon>
        <taxon>eudicotyledons</taxon>
        <taxon>Gunneridae</taxon>
        <taxon>Pentapetalae</taxon>
        <taxon>asterids</taxon>
        <taxon>lamiids</taxon>
        <taxon>Solanales</taxon>
        <taxon>Solanaceae</taxon>
        <taxon>Solanoideae</taxon>
        <taxon>Solaneae</taxon>
        <taxon>Solanum</taxon>
    </lineage>
</organism>
<accession>M1D0S3</accession>
<reference evidence="1" key="2">
    <citation type="submission" date="2015-06" db="UniProtKB">
        <authorList>
            <consortium name="EnsemblPlants"/>
        </authorList>
    </citation>
    <scope>IDENTIFICATION</scope>
    <source>
        <strain evidence="1">DM1-3 516 R44</strain>
    </source>
</reference>
<protein>
    <submittedName>
        <fullName evidence="1">Uncharacterized protein</fullName>
    </submittedName>
</protein>
<dbReference type="AlphaFoldDB" id="M1D0S3"/>
<dbReference type="HOGENOM" id="CLU_2517018_0_0_1"/>
<dbReference type="Gramene" id="PGSC0003DMT400078811">
    <property type="protein sequence ID" value="PGSC0003DMT400078811"/>
    <property type="gene ID" value="PGSC0003DMG400030668"/>
</dbReference>
<dbReference type="EnsemblPlants" id="PGSC0003DMT400078811">
    <property type="protein sequence ID" value="PGSC0003DMT400078811"/>
    <property type="gene ID" value="PGSC0003DMG400030668"/>
</dbReference>
<keyword evidence="2" id="KW-1185">Reference proteome</keyword>
<evidence type="ECO:0000313" key="2">
    <source>
        <dbReference type="Proteomes" id="UP000011115"/>
    </source>
</evidence>
<dbReference type="PaxDb" id="4113-PGSC0003DMT400078811"/>
<dbReference type="InParanoid" id="M1D0S3"/>
<proteinExistence type="predicted"/>
<dbReference type="Proteomes" id="UP000011115">
    <property type="component" value="Unassembled WGS sequence"/>
</dbReference>